<protein>
    <submittedName>
        <fullName evidence="4">Eukaryotic aspartyl protease domain-containing protein</fullName>
    </submittedName>
</protein>
<evidence type="ECO:0000313" key="5">
    <source>
        <dbReference type="Proteomes" id="UP001201812"/>
    </source>
</evidence>
<accession>A0AAD4R332</accession>
<feature type="domain" description="Peptidase A1" evidence="3">
    <location>
        <begin position="1"/>
        <end position="289"/>
    </location>
</feature>
<dbReference type="PANTHER" id="PTHR47966">
    <property type="entry name" value="BETA-SITE APP-CLEAVING ENZYME, ISOFORM A-RELATED"/>
    <property type="match status" value="1"/>
</dbReference>
<keyword evidence="4" id="KW-0378">Hydrolase</keyword>
<feature type="compositionally biased region" description="Low complexity" evidence="2">
    <location>
        <begin position="312"/>
        <end position="322"/>
    </location>
</feature>
<name>A0AAD4R332_9BILA</name>
<dbReference type="Pfam" id="PF00026">
    <property type="entry name" value="Asp"/>
    <property type="match status" value="1"/>
</dbReference>
<dbReference type="EMBL" id="JAKKPZ010000046">
    <property type="protein sequence ID" value="KAI1706663.1"/>
    <property type="molecule type" value="Genomic_DNA"/>
</dbReference>
<gene>
    <name evidence="4" type="ORF">DdX_12873</name>
</gene>
<organism evidence="4 5">
    <name type="scientific">Ditylenchus destructor</name>
    <dbReference type="NCBI Taxonomy" id="166010"/>
    <lineage>
        <taxon>Eukaryota</taxon>
        <taxon>Metazoa</taxon>
        <taxon>Ecdysozoa</taxon>
        <taxon>Nematoda</taxon>
        <taxon>Chromadorea</taxon>
        <taxon>Rhabditida</taxon>
        <taxon>Tylenchina</taxon>
        <taxon>Tylenchomorpha</taxon>
        <taxon>Sphaerularioidea</taxon>
        <taxon>Anguinidae</taxon>
        <taxon>Anguininae</taxon>
        <taxon>Ditylenchus</taxon>
    </lineage>
</organism>
<dbReference type="GO" id="GO:0006508">
    <property type="term" value="P:proteolysis"/>
    <property type="evidence" value="ECO:0007669"/>
    <property type="project" value="UniProtKB-KW"/>
</dbReference>
<dbReference type="GO" id="GO:0005764">
    <property type="term" value="C:lysosome"/>
    <property type="evidence" value="ECO:0007669"/>
    <property type="project" value="TreeGrafter"/>
</dbReference>
<dbReference type="AlphaFoldDB" id="A0AAD4R332"/>
<dbReference type="Gene3D" id="2.40.70.10">
    <property type="entry name" value="Acid Proteases"/>
    <property type="match status" value="2"/>
</dbReference>
<comment type="caution">
    <text evidence="4">The sequence shown here is derived from an EMBL/GenBank/DDBJ whole genome shotgun (WGS) entry which is preliminary data.</text>
</comment>
<reference evidence="4" key="1">
    <citation type="submission" date="2022-01" db="EMBL/GenBank/DDBJ databases">
        <title>Genome Sequence Resource for Two Populations of Ditylenchus destructor, the Migratory Endoparasitic Phytonematode.</title>
        <authorList>
            <person name="Zhang H."/>
            <person name="Lin R."/>
            <person name="Xie B."/>
        </authorList>
    </citation>
    <scope>NUCLEOTIDE SEQUENCE</scope>
    <source>
        <strain evidence="4">BazhouSP</strain>
    </source>
</reference>
<dbReference type="PROSITE" id="PS51767">
    <property type="entry name" value="PEPTIDASE_A1"/>
    <property type="match status" value="1"/>
</dbReference>
<dbReference type="SUPFAM" id="SSF50630">
    <property type="entry name" value="Acid proteases"/>
    <property type="match status" value="1"/>
</dbReference>
<feature type="region of interest" description="Disordered" evidence="2">
    <location>
        <begin position="297"/>
        <end position="322"/>
    </location>
</feature>
<keyword evidence="5" id="KW-1185">Reference proteome</keyword>
<sequence>MQSYIFSLSTTFVQEDKEFECIPGAGGPVGMDNISLGDSAESARMEFGVDVISQNRYFVEVDGIIGLAPECYSVCNITLPLRQILSQYEKQVFTFWSYRPELAYEDRHAYTATNGTAIMSFGDVDRENCLDNWVYVPRHGKSKLYIFPIHSLVVNGATFDLKKWNGTISELHGSFIAASVKLVYFMIGATGGVYNKHTRMFHVPCDGKFPNITLNIGVNGTESVILTSKDYVGYYVGQFTNDDLSRKCYLKFTDAKNDWDQDNQLTLSASFLNNHCFSYNLKTDTIGFADSLPPKVNGHTSDGSADGTELDGNSTGTPNVTTTPDTEFLSDNAFHCKMTNDFMLSIVLCGFVALFV</sequence>
<dbReference type="InterPro" id="IPR021109">
    <property type="entry name" value="Peptidase_aspartic_dom_sf"/>
</dbReference>
<evidence type="ECO:0000259" key="3">
    <source>
        <dbReference type="PROSITE" id="PS51767"/>
    </source>
</evidence>
<dbReference type="InterPro" id="IPR001461">
    <property type="entry name" value="Aspartic_peptidase_A1"/>
</dbReference>
<evidence type="ECO:0000313" key="4">
    <source>
        <dbReference type="EMBL" id="KAI1706663.1"/>
    </source>
</evidence>
<evidence type="ECO:0000256" key="1">
    <source>
        <dbReference type="ARBA" id="ARBA00007447"/>
    </source>
</evidence>
<dbReference type="PANTHER" id="PTHR47966:SF8">
    <property type="entry name" value="ASPARTIC PROTEASE 1-RELATED"/>
    <property type="match status" value="1"/>
</dbReference>
<keyword evidence="4" id="KW-0645">Protease</keyword>
<comment type="similarity">
    <text evidence="1">Belongs to the peptidase A1 family.</text>
</comment>
<dbReference type="InterPro" id="IPR033121">
    <property type="entry name" value="PEPTIDASE_A1"/>
</dbReference>
<dbReference type="GO" id="GO:0004190">
    <property type="term" value="F:aspartic-type endopeptidase activity"/>
    <property type="evidence" value="ECO:0007669"/>
    <property type="project" value="InterPro"/>
</dbReference>
<proteinExistence type="inferred from homology"/>
<evidence type="ECO:0000256" key="2">
    <source>
        <dbReference type="SAM" id="MobiDB-lite"/>
    </source>
</evidence>
<dbReference type="Proteomes" id="UP001201812">
    <property type="component" value="Unassembled WGS sequence"/>
</dbReference>